<dbReference type="Proteomes" id="UP000293535">
    <property type="component" value="Unassembled WGS sequence"/>
</dbReference>
<feature type="transmembrane region" description="Helical" evidence="8">
    <location>
        <begin position="85"/>
        <end position="109"/>
    </location>
</feature>
<proteinExistence type="predicted"/>
<dbReference type="SUPFAM" id="SSF55874">
    <property type="entry name" value="ATPase domain of HSP90 chaperone/DNA topoisomerase II/histidine kinase"/>
    <property type="match status" value="1"/>
</dbReference>
<dbReference type="CDD" id="cd00075">
    <property type="entry name" value="HATPase"/>
    <property type="match status" value="1"/>
</dbReference>
<keyword evidence="3" id="KW-0808">Transferase</keyword>
<dbReference type="InterPro" id="IPR036890">
    <property type="entry name" value="HATPase_C_sf"/>
</dbReference>
<feature type="domain" description="Histidine kinase" evidence="9">
    <location>
        <begin position="165"/>
        <end position="409"/>
    </location>
</feature>
<evidence type="ECO:0000256" key="4">
    <source>
        <dbReference type="ARBA" id="ARBA00022741"/>
    </source>
</evidence>
<dbReference type="EC" id="2.7.13.3" evidence="2"/>
<evidence type="ECO:0000256" key="5">
    <source>
        <dbReference type="ARBA" id="ARBA00022777"/>
    </source>
</evidence>
<evidence type="ECO:0000256" key="7">
    <source>
        <dbReference type="SAM" id="MobiDB-lite"/>
    </source>
</evidence>
<reference evidence="10 11" key="1">
    <citation type="submission" date="2018-12" db="EMBL/GenBank/DDBJ databases">
        <title>Draft genome sequence of Haloarcula hispinica strain 18.1, an halophilic archaeon isolated from Chott El Jerid of Southern Tunisia.</title>
        <authorList>
            <person name="Najjari A."/>
            <person name="Ben Dhia O."/>
            <person name="Ferjani R."/>
            <person name="Mahjoubi M."/>
            <person name="Sghaier H."/>
            <person name="Elshahed M."/>
            <person name="Ouzari H.I."/>
            <person name="Cherid A."/>
            <person name="Youssef N."/>
        </authorList>
    </citation>
    <scope>NUCLEOTIDE SEQUENCE [LARGE SCALE GENOMIC DNA]</scope>
    <source>
        <strain evidence="10 11">18.1</strain>
    </source>
</reference>
<dbReference type="AlphaFoldDB" id="A0A482TBU6"/>
<dbReference type="InterPro" id="IPR003594">
    <property type="entry name" value="HATPase_dom"/>
</dbReference>
<dbReference type="EMBL" id="RZIG01000002">
    <property type="protein sequence ID" value="RYJ10497.1"/>
    <property type="molecule type" value="Genomic_DNA"/>
</dbReference>
<feature type="compositionally biased region" description="Basic and acidic residues" evidence="7">
    <location>
        <begin position="338"/>
        <end position="359"/>
    </location>
</feature>
<organism evidence="10 11">
    <name type="scientific">Haloarcula hispanica</name>
    <dbReference type="NCBI Taxonomy" id="51589"/>
    <lineage>
        <taxon>Archaea</taxon>
        <taxon>Methanobacteriati</taxon>
        <taxon>Methanobacteriota</taxon>
        <taxon>Stenosarchaea group</taxon>
        <taxon>Halobacteria</taxon>
        <taxon>Halobacteriales</taxon>
        <taxon>Haloarculaceae</taxon>
        <taxon>Haloarcula</taxon>
    </lineage>
</organism>
<feature type="region of interest" description="Disordered" evidence="7">
    <location>
        <begin position="338"/>
        <end position="360"/>
    </location>
</feature>
<comment type="catalytic activity">
    <reaction evidence="1">
        <text>ATP + protein L-histidine = ADP + protein N-phospho-L-histidine.</text>
        <dbReference type="EC" id="2.7.13.3"/>
    </reaction>
</comment>
<dbReference type="GO" id="GO:0004673">
    <property type="term" value="F:protein histidine kinase activity"/>
    <property type="evidence" value="ECO:0007669"/>
    <property type="project" value="UniProtKB-EC"/>
</dbReference>
<protein>
    <recommendedName>
        <fullName evidence="2">histidine kinase</fullName>
        <ecNumber evidence="2">2.7.13.3</ecNumber>
    </recommendedName>
</protein>
<dbReference type="PROSITE" id="PS50109">
    <property type="entry name" value="HIS_KIN"/>
    <property type="match status" value="1"/>
</dbReference>
<feature type="transmembrane region" description="Helical" evidence="8">
    <location>
        <begin position="20"/>
        <end position="43"/>
    </location>
</feature>
<evidence type="ECO:0000259" key="9">
    <source>
        <dbReference type="PROSITE" id="PS50109"/>
    </source>
</evidence>
<evidence type="ECO:0000256" key="6">
    <source>
        <dbReference type="ARBA" id="ARBA00022840"/>
    </source>
</evidence>
<dbReference type="InterPro" id="IPR031623">
    <property type="entry name" value="HisKA_4TM"/>
</dbReference>
<evidence type="ECO:0000313" key="11">
    <source>
        <dbReference type="Proteomes" id="UP000293535"/>
    </source>
</evidence>
<evidence type="ECO:0000256" key="1">
    <source>
        <dbReference type="ARBA" id="ARBA00000085"/>
    </source>
</evidence>
<keyword evidence="5 10" id="KW-0418">Kinase</keyword>
<sequence length="409" mass="43239">MELAVRAQVIIMYRGARARLAPWLLAGFGLAFTGAAIVWHLGIETQRIGQVGGPVLALALDGLLPLVLVYGSYRLVSSSTPGAQIWTVFVWSVIGSLAVGAVIGLSVFIRMMEGRTIAEPVFVTLLAMETGAVTGLIAGTLAVRARQDASRATRTANTLSFVNDLFRHDIANGLVVIDGRATIIRRNADSDTVQTAADAIHEQVTELDSLVDNAGAVVETLSSDPAFEPTDIVGIAEAVIQRIEQTHPITIEVQAPDSAMAYTNEAARPVLRNLIENAIEHGTPAAELSAEGTATDGAALPSEAQRAETTELTGDRYHQPSVFVAIRETDDDVETHVVDDGPGIPDDRRDSVFDPRAGDTHGGGLHLVETLVTSFGGDISLADTASKTDAPFPDTALDGAHFVVELPRA</sequence>
<keyword evidence="8" id="KW-1133">Transmembrane helix</keyword>
<keyword evidence="8" id="KW-0472">Membrane</keyword>
<keyword evidence="4" id="KW-0547">Nucleotide-binding</keyword>
<name>A0A482TBU6_HALHI</name>
<dbReference type="Pfam" id="PF02518">
    <property type="entry name" value="HATPase_c"/>
    <property type="match status" value="1"/>
</dbReference>
<dbReference type="PANTHER" id="PTHR44936">
    <property type="entry name" value="SENSOR PROTEIN CREC"/>
    <property type="match status" value="1"/>
</dbReference>
<accession>A0A482TBU6</accession>
<dbReference type="InterPro" id="IPR050980">
    <property type="entry name" value="2C_sensor_his_kinase"/>
</dbReference>
<feature type="transmembrane region" description="Helical" evidence="8">
    <location>
        <begin position="121"/>
        <end position="143"/>
    </location>
</feature>
<dbReference type="InterPro" id="IPR005467">
    <property type="entry name" value="His_kinase_dom"/>
</dbReference>
<dbReference type="GO" id="GO:0005524">
    <property type="term" value="F:ATP binding"/>
    <property type="evidence" value="ECO:0007669"/>
    <property type="project" value="UniProtKB-KW"/>
</dbReference>
<dbReference type="PANTHER" id="PTHR44936:SF10">
    <property type="entry name" value="SENSOR PROTEIN RSTB"/>
    <property type="match status" value="1"/>
</dbReference>
<comment type="caution">
    <text evidence="10">The sequence shown here is derived from an EMBL/GenBank/DDBJ whole genome shotgun (WGS) entry which is preliminary data.</text>
</comment>
<evidence type="ECO:0000256" key="8">
    <source>
        <dbReference type="SAM" id="Phobius"/>
    </source>
</evidence>
<keyword evidence="6" id="KW-0067">ATP-binding</keyword>
<keyword evidence="8" id="KW-0812">Transmembrane</keyword>
<dbReference type="Pfam" id="PF16926">
    <property type="entry name" value="HisKA_4TM"/>
    <property type="match status" value="1"/>
</dbReference>
<dbReference type="Gene3D" id="3.30.565.10">
    <property type="entry name" value="Histidine kinase-like ATPase, C-terminal domain"/>
    <property type="match status" value="1"/>
</dbReference>
<gene>
    <name evidence="10" type="ORF">ELS20_11170</name>
</gene>
<feature type="transmembrane region" description="Helical" evidence="8">
    <location>
        <begin position="55"/>
        <end position="73"/>
    </location>
</feature>
<dbReference type="SMART" id="SM00387">
    <property type="entry name" value="HATPase_c"/>
    <property type="match status" value="1"/>
</dbReference>
<evidence type="ECO:0000256" key="3">
    <source>
        <dbReference type="ARBA" id="ARBA00022679"/>
    </source>
</evidence>
<evidence type="ECO:0000313" key="10">
    <source>
        <dbReference type="EMBL" id="RYJ10497.1"/>
    </source>
</evidence>
<evidence type="ECO:0000256" key="2">
    <source>
        <dbReference type="ARBA" id="ARBA00012438"/>
    </source>
</evidence>